<dbReference type="Gene3D" id="3.90.180.10">
    <property type="entry name" value="Medium-chain alcohol dehydrogenases, catalytic domain"/>
    <property type="match status" value="1"/>
</dbReference>
<dbReference type="Proteomes" id="UP000233435">
    <property type="component" value="Unassembled WGS sequence"/>
</dbReference>
<dbReference type="InterPro" id="IPR002364">
    <property type="entry name" value="Quin_OxRdtase/zeta-crystal_CS"/>
</dbReference>
<comment type="caution">
    <text evidence="3">The sequence shown here is derived from an EMBL/GenBank/DDBJ whole genome shotgun (WGS) entry which is preliminary data.</text>
</comment>
<accession>A0A2N3HMF9</accession>
<dbReference type="OrthoDB" id="9787435at2"/>
<dbReference type="EMBL" id="PJEO01000014">
    <property type="protein sequence ID" value="PKQ46160.1"/>
    <property type="molecule type" value="Genomic_DNA"/>
</dbReference>
<dbReference type="InterPro" id="IPR020843">
    <property type="entry name" value="ER"/>
</dbReference>
<dbReference type="SUPFAM" id="SSF50129">
    <property type="entry name" value="GroES-like"/>
    <property type="match status" value="1"/>
</dbReference>
<organism evidence="3 4">
    <name type="scientific">Confluentibacter flavum</name>
    <dbReference type="NCBI Taxonomy" id="1909700"/>
    <lineage>
        <taxon>Bacteria</taxon>
        <taxon>Pseudomonadati</taxon>
        <taxon>Bacteroidota</taxon>
        <taxon>Flavobacteriia</taxon>
        <taxon>Flavobacteriales</taxon>
        <taxon>Flavobacteriaceae</taxon>
        <taxon>Confluentibacter</taxon>
    </lineage>
</organism>
<dbReference type="RefSeq" id="WP_106658436.1">
    <property type="nucleotide sequence ID" value="NZ_PJEO01000014.1"/>
</dbReference>
<dbReference type="InterPro" id="IPR011032">
    <property type="entry name" value="GroES-like_sf"/>
</dbReference>
<evidence type="ECO:0000256" key="1">
    <source>
        <dbReference type="ARBA" id="ARBA00023002"/>
    </source>
</evidence>
<evidence type="ECO:0000313" key="3">
    <source>
        <dbReference type="EMBL" id="PKQ46160.1"/>
    </source>
</evidence>
<dbReference type="PANTHER" id="PTHR11695">
    <property type="entry name" value="ALCOHOL DEHYDROGENASE RELATED"/>
    <property type="match status" value="1"/>
</dbReference>
<keyword evidence="4" id="KW-1185">Reference proteome</keyword>
<dbReference type="AlphaFoldDB" id="A0A2N3HMF9"/>
<dbReference type="Pfam" id="PF13602">
    <property type="entry name" value="ADH_zinc_N_2"/>
    <property type="match status" value="1"/>
</dbReference>
<reference evidence="3 4" key="1">
    <citation type="submission" date="2017-12" db="EMBL/GenBank/DDBJ databases">
        <title>Confluentibacter flavum sp. nov., isolated from the saline lake.</title>
        <authorList>
            <person name="Yu L."/>
        </authorList>
    </citation>
    <scope>NUCLEOTIDE SEQUENCE [LARGE SCALE GENOMIC DNA]</scope>
    <source>
        <strain evidence="3 4">3B</strain>
    </source>
</reference>
<dbReference type="Gene3D" id="3.40.50.720">
    <property type="entry name" value="NAD(P)-binding Rossmann-like Domain"/>
    <property type="match status" value="1"/>
</dbReference>
<proteinExistence type="predicted"/>
<dbReference type="SMART" id="SM00829">
    <property type="entry name" value="PKS_ER"/>
    <property type="match status" value="1"/>
</dbReference>
<dbReference type="PROSITE" id="PS01162">
    <property type="entry name" value="QOR_ZETA_CRYSTAL"/>
    <property type="match status" value="1"/>
</dbReference>
<dbReference type="InterPro" id="IPR013154">
    <property type="entry name" value="ADH-like_N"/>
</dbReference>
<dbReference type="GO" id="GO:0016491">
    <property type="term" value="F:oxidoreductase activity"/>
    <property type="evidence" value="ECO:0007669"/>
    <property type="project" value="UniProtKB-KW"/>
</dbReference>
<protein>
    <submittedName>
        <fullName evidence="3">NADPH:quinone reductase</fullName>
    </submittedName>
</protein>
<dbReference type="GO" id="GO:0008270">
    <property type="term" value="F:zinc ion binding"/>
    <property type="evidence" value="ECO:0007669"/>
    <property type="project" value="InterPro"/>
</dbReference>
<keyword evidence="1" id="KW-0560">Oxidoreductase</keyword>
<dbReference type="InterPro" id="IPR050700">
    <property type="entry name" value="YIM1/Zinc_Alcohol_DH_Fams"/>
</dbReference>
<dbReference type="PANTHER" id="PTHR11695:SF294">
    <property type="entry name" value="RETICULON-4-INTERACTING PROTEIN 1, MITOCHONDRIAL"/>
    <property type="match status" value="1"/>
</dbReference>
<gene>
    <name evidence="3" type="ORF">CSW08_03045</name>
</gene>
<name>A0A2N3HMF9_9FLAO</name>
<dbReference type="SUPFAM" id="SSF51735">
    <property type="entry name" value="NAD(P)-binding Rossmann-fold domains"/>
    <property type="match status" value="1"/>
</dbReference>
<dbReference type="Pfam" id="PF08240">
    <property type="entry name" value="ADH_N"/>
    <property type="match status" value="1"/>
</dbReference>
<sequence length="302" mass="32676">MKAIRIHEKGAIDNIIIEELPKPNIQANQVLVKVKACGINPVDWKSTVHGYFEMPYTLGTDVSGTIEAVGTDVSDFKVGNDVIGSLEWAKQGACAEYVATETKYLALKPKNLSFEEAAAVPLVALTAWQGLFDKLNIQAGQNVLIQAAAGGVGLFAVQFAKWKGAYVVGLASTKNEAFLKSVGVDAIIDYKTADFSNIPANFDAVFDSMASSEITIPLLKKGGSYVSITAKPSEDLAQKHGVNATHFLFHSNAEQLKTIVNLIEQNHVKVFLDKKFKLTEAIAALKYQHEGHSKGKNVLVVE</sequence>
<evidence type="ECO:0000259" key="2">
    <source>
        <dbReference type="SMART" id="SM00829"/>
    </source>
</evidence>
<dbReference type="InterPro" id="IPR036291">
    <property type="entry name" value="NAD(P)-bd_dom_sf"/>
</dbReference>
<dbReference type="CDD" id="cd05289">
    <property type="entry name" value="MDR_like_2"/>
    <property type="match status" value="1"/>
</dbReference>
<feature type="domain" description="Enoyl reductase (ER)" evidence="2">
    <location>
        <begin position="10"/>
        <end position="299"/>
    </location>
</feature>
<evidence type="ECO:0000313" key="4">
    <source>
        <dbReference type="Proteomes" id="UP000233435"/>
    </source>
</evidence>